<dbReference type="SUPFAM" id="SSF53223">
    <property type="entry name" value="Aminoacid dehydrogenase-like, N-terminal domain"/>
    <property type="match status" value="1"/>
</dbReference>
<reference evidence="3" key="1">
    <citation type="submission" date="2017-02" db="EMBL/GenBank/DDBJ databases">
        <authorList>
            <person name="Dridi B."/>
        </authorList>
    </citation>
    <scope>NUCLEOTIDE SEQUENCE [LARGE SCALE GENOMIC DNA]</scope>
    <source>
        <strain evidence="3">EB411</strain>
    </source>
</reference>
<protein>
    <submittedName>
        <fullName evidence="2">Shikimate 5-dehydrogenase I gamma</fullName>
        <ecNumber evidence="2">1.1.1.25</ecNumber>
    </submittedName>
</protein>
<dbReference type="InterPro" id="IPR036291">
    <property type="entry name" value="NAD(P)-bd_dom_sf"/>
</dbReference>
<dbReference type="EC" id="1.1.1.25" evidence="2"/>
<accession>A0A1R4JL81</accession>
<feature type="domain" description="Shikimate dehydrogenase substrate binding N-terminal" evidence="1">
    <location>
        <begin position="35"/>
        <end position="102"/>
    </location>
</feature>
<evidence type="ECO:0000313" key="3">
    <source>
        <dbReference type="Proteomes" id="UP000196778"/>
    </source>
</evidence>
<proteinExistence type="predicted"/>
<name>A0A1R4JL81_9MICO</name>
<dbReference type="GO" id="GO:0005829">
    <property type="term" value="C:cytosol"/>
    <property type="evidence" value="ECO:0007669"/>
    <property type="project" value="TreeGrafter"/>
</dbReference>
<gene>
    <name evidence="2" type="ORF">FM119_08135</name>
</gene>
<dbReference type="Gene3D" id="3.40.50.10860">
    <property type="entry name" value="Leucine Dehydrogenase, chain A, domain 1"/>
    <property type="match status" value="1"/>
</dbReference>
<dbReference type="Gene3D" id="3.40.50.720">
    <property type="entry name" value="NAD(P)-binding Rossmann-like Domain"/>
    <property type="match status" value="1"/>
</dbReference>
<keyword evidence="2" id="KW-0560">Oxidoreductase</keyword>
<dbReference type="Pfam" id="PF08501">
    <property type="entry name" value="Shikimate_dh_N"/>
    <property type="match status" value="1"/>
</dbReference>
<dbReference type="GO" id="GO:0009423">
    <property type="term" value="P:chorismate biosynthetic process"/>
    <property type="evidence" value="ECO:0007669"/>
    <property type="project" value="UniProtKB-UniPathway"/>
</dbReference>
<dbReference type="InterPro" id="IPR022893">
    <property type="entry name" value="Shikimate_DH_fam"/>
</dbReference>
<dbReference type="PANTHER" id="PTHR21089">
    <property type="entry name" value="SHIKIMATE DEHYDROGENASE"/>
    <property type="match status" value="1"/>
</dbReference>
<dbReference type="UniPathway" id="UPA00053">
    <property type="reaction ID" value="UER00087"/>
</dbReference>
<dbReference type="AlphaFoldDB" id="A0A1R4JL81"/>
<dbReference type="CDD" id="cd01065">
    <property type="entry name" value="NAD_bind_Shikimate_DH"/>
    <property type="match status" value="1"/>
</dbReference>
<sequence length="284" mass="29265">MDAPGTMTRAPHAIDAETVVCISLSSRPTNIGTRFHNFLAAELGLNLLYKAFRTTDIVGAIAGVRALGIRGCSVSMPHKESVIPLVDALEPSARAIGSVNTIVNDDGVLTASNTDYLAIETLMAERNVDPALPVLLRGTGGMAKAIAAVLHARGAEAVTVLSRTETAGAALAARYGFRATTSLPSPGAATLINATPIGMTGPDASALAFPADHVAAASTVIDVVASPWRTPLIAAAEDAGVERVSGDAVIALQAAKQFTAYTGVELTRDQVDRAARYSQATPPR</sequence>
<dbReference type="InterPro" id="IPR013708">
    <property type="entry name" value="Shikimate_DH-bd_N"/>
</dbReference>
<dbReference type="PANTHER" id="PTHR21089:SF9">
    <property type="entry name" value="SHIKIMATE DEHYDROGENASE-LIKE PROTEIN HI_0607"/>
    <property type="match status" value="1"/>
</dbReference>
<dbReference type="GO" id="GO:0019632">
    <property type="term" value="P:shikimate metabolic process"/>
    <property type="evidence" value="ECO:0007669"/>
    <property type="project" value="TreeGrafter"/>
</dbReference>
<dbReference type="SUPFAM" id="SSF51735">
    <property type="entry name" value="NAD(P)-binding Rossmann-fold domains"/>
    <property type="match status" value="1"/>
</dbReference>
<evidence type="ECO:0000259" key="1">
    <source>
        <dbReference type="Pfam" id="PF08501"/>
    </source>
</evidence>
<dbReference type="GO" id="GO:0050661">
    <property type="term" value="F:NADP binding"/>
    <property type="evidence" value="ECO:0007669"/>
    <property type="project" value="TreeGrafter"/>
</dbReference>
<keyword evidence="3" id="KW-1185">Reference proteome</keyword>
<dbReference type="NCBIfam" id="NF009202">
    <property type="entry name" value="PRK12550.1"/>
    <property type="match status" value="1"/>
</dbReference>
<dbReference type="Proteomes" id="UP000196778">
    <property type="component" value="Unassembled WGS sequence"/>
</dbReference>
<dbReference type="EMBL" id="FUKR01000046">
    <property type="protein sequence ID" value="SJN32769.1"/>
    <property type="molecule type" value="Genomic_DNA"/>
</dbReference>
<dbReference type="GO" id="GO:0004764">
    <property type="term" value="F:shikimate 3-dehydrogenase (NADP+) activity"/>
    <property type="evidence" value="ECO:0007669"/>
    <property type="project" value="UniProtKB-EC"/>
</dbReference>
<dbReference type="InterPro" id="IPR046346">
    <property type="entry name" value="Aminoacid_DH-like_N_sf"/>
</dbReference>
<organism evidence="2 3">
    <name type="scientific">Mycetocola reblochoni REB411</name>
    <dbReference type="NCBI Taxonomy" id="1255698"/>
    <lineage>
        <taxon>Bacteria</taxon>
        <taxon>Bacillati</taxon>
        <taxon>Actinomycetota</taxon>
        <taxon>Actinomycetes</taxon>
        <taxon>Micrococcales</taxon>
        <taxon>Microbacteriaceae</taxon>
        <taxon>Mycetocola</taxon>
    </lineage>
</organism>
<evidence type="ECO:0000313" key="2">
    <source>
        <dbReference type="EMBL" id="SJN32769.1"/>
    </source>
</evidence>